<name>E0I6N0_9BACL</name>
<dbReference type="Pfam" id="PF01425">
    <property type="entry name" value="Amidase"/>
    <property type="match status" value="1"/>
</dbReference>
<dbReference type="SUPFAM" id="SSF75304">
    <property type="entry name" value="Amidase signature (AS) enzymes"/>
    <property type="match status" value="1"/>
</dbReference>
<organism evidence="2 3">
    <name type="scientific">Paenibacillus curdlanolyticus YK9</name>
    <dbReference type="NCBI Taxonomy" id="717606"/>
    <lineage>
        <taxon>Bacteria</taxon>
        <taxon>Bacillati</taxon>
        <taxon>Bacillota</taxon>
        <taxon>Bacilli</taxon>
        <taxon>Bacillales</taxon>
        <taxon>Paenibacillaceae</taxon>
        <taxon>Paenibacillus</taxon>
    </lineage>
</organism>
<keyword evidence="3" id="KW-1185">Reference proteome</keyword>
<dbReference type="AlphaFoldDB" id="E0I6N0"/>
<dbReference type="EMBL" id="AEDD01000003">
    <property type="protein sequence ID" value="EFM11696.1"/>
    <property type="molecule type" value="Genomic_DNA"/>
</dbReference>
<reference evidence="2 3" key="1">
    <citation type="submission" date="2010-07" db="EMBL/GenBank/DDBJ databases">
        <title>The draft genome of Paenibacillus curdlanolyticus YK9.</title>
        <authorList>
            <consortium name="US DOE Joint Genome Institute (JGI-PGF)"/>
            <person name="Lucas S."/>
            <person name="Copeland A."/>
            <person name="Lapidus A."/>
            <person name="Cheng J.-F."/>
            <person name="Bruce D."/>
            <person name="Goodwin L."/>
            <person name="Pitluck S."/>
            <person name="Land M.L."/>
            <person name="Hauser L."/>
            <person name="Chang Y.-J."/>
            <person name="Jeffries C."/>
            <person name="Anderson I.J."/>
            <person name="Johnson E."/>
            <person name="Loganathan U."/>
            <person name="Mulhopadhyay B."/>
            <person name="Kyrpides N."/>
            <person name="Woyke T.J."/>
        </authorList>
    </citation>
    <scope>NUCLEOTIDE SEQUENCE [LARGE SCALE GENOMIC DNA]</scope>
    <source>
        <strain evidence="2 3">YK9</strain>
    </source>
</reference>
<dbReference type="Gene3D" id="3.90.1300.10">
    <property type="entry name" value="Amidase signature (AS) domain"/>
    <property type="match status" value="1"/>
</dbReference>
<dbReference type="PANTHER" id="PTHR42678">
    <property type="entry name" value="AMIDASE"/>
    <property type="match status" value="1"/>
</dbReference>
<dbReference type="InterPro" id="IPR036928">
    <property type="entry name" value="AS_sf"/>
</dbReference>
<sequence>MKVAPEEWIVEADIRMMQSAMEAGTLNAVQLVQLYVERIRKYDGPINSILELNPDALEIAFSLDEERRRSGSRGLLHGIPILLKDNIDTRDRMHTSAGSVALANSIAPADAFVAAKLREAGAVLLGKANMTEWANAMSDTMWAGYSSRGGIVLNPYGPGNVFVGGSSSGSAAAVAASFCAASIGTETSGSIVCPASYNFAVGIKPTVGLVSRSGIIPLSRSQDTAGPIARTVTDAAILLGAITGEDEQDEATLHAKQRVYEDYTPFLDARFIRQARIGIPRYYCEQLDEAALTILESAIAVLRSLGATIVDPVELPCAGIEWDRNMIRHEFKKDLNDYLARLLPEVPVRTMKELIAYNEANAEAALRYGQGGLERCEETSGSLLEPVYLQALRHNRTMSREQGIDYALQAHRLDALLFQGHHGSEIAARAGYPLVTVPGGYASNGSVSKAGYVTDGPYGITFSGTAYSEPTLIKLAYAFEQATKHRFPPSLSASLQNKRFEELAPLYEI</sequence>
<dbReference type="STRING" id="717606.PaecuDRAFT_1302"/>
<gene>
    <name evidence="2" type="ORF">PaecuDRAFT_1302</name>
</gene>
<dbReference type="RefSeq" id="WP_006037315.1">
    <property type="nucleotide sequence ID" value="NZ_AEDD01000003.1"/>
</dbReference>
<evidence type="ECO:0000313" key="2">
    <source>
        <dbReference type="EMBL" id="EFM11696.1"/>
    </source>
</evidence>
<dbReference type="OrthoDB" id="9811471at2"/>
<evidence type="ECO:0000313" key="3">
    <source>
        <dbReference type="Proteomes" id="UP000005387"/>
    </source>
</evidence>
<evidence type="ECO:0000259" key="1">
    <source>
        <dbReference type="Pfam" id="PF01425"/>
    </source>
</evidence>
<accession>E0I6N0</accession>
<proteinExistence type="predicted"/>
<dbReference type="eggNOG" id="COG0154">
    <property type="taxonomic scope" value="Bacteria"/>
</dbReference>
<dbReference type="InterPro" id="IPR023631">
    <property type="entry name" value="Amidase_dom"/>
</dbReference>
<protein>
    <submittedName>
        <fullName evidence="2">Amidase</fullName>
    </submittedName>
</protein>
<dbReference type="Proteomes" id="UP000005387">
    <property type="component" value="Unassembled WGS sequence"/>
</dbReference>
<feature type="domain" description="Amidase" evidence="1">
    <location>
        <begin position="31"/>
        <end position="347"/>
    </location>
</feature>
<dbReference type="NCBIfam" id="NF005300">
    <property type="entry name" value="PRK06828.1"/>
    <property type="match status" value="1"/>
</dbReference>
<dbReference type="PANTHER" id="PTHR42678:SF34">
    <property type="entry name" value="OS04G0183300 PROTEIN"/>
    <property type="match status" value="1"/>
</dbReference>